<dbReference type="EMBL" id="NBSK02000008">
    <property type="protein sequence ID" value="KAJ0189330.1"/>
    <property type="molecule type" value="Genomic_DNA"/>
</dbReference>
<organism evidence="2 3">
    <name type="scientific">Lactuca sativa</name>
    <name type="common">Garden lettuce</name>
    <dbReference type="NCBI Taxonomy" id="4236"/>
    <lineage>
        <taxon>Eukaryota</taxon>
        <taxon>Viridiplantae</taxon>
        <taxon>Streptophyta</taxon>
        <taxon>Embryophyta</taxon>
        <taxon>Tracheophyta</taxon>
        <taxon>Spermatophyta</taxon>
        <taxon>Magnoliopsida</taxon>
        <taxon>eudicotyledons</taxon>
        <taxon>Gunneridae</taxon>
        <taxon>Pentapetalae</taxon>
        <taxon>asterids</taxon>
        <taxon>campanulids</taxon>
        <taxon>Asterales</taxon>
        <taxon>Asteraceae</taxon>
        <taxon>Cichorioideae</taxon>
        <taxon>Cichorieae</taxon>
        <taxon>Lactucinae</taxon>
        <taxon>Lactuca</taxon>
    </lineage>
</organism>
<dbReference type="AlphaFoldDB" id="A0A9R1ULZ0"/>
<evidence type="ECO:0000256" key="1">
    <source>
        <dbReference type="SAM" id="MobiDB-lite"/>
    </source>
</evidence>
<keyword evidence="3" id="KW-1185">Reference proteome</keyword>
<comment type="caution">
    <text evidence="2">The sequence shown here is derived from an EMBL/GenBank/DDBJ whole genome shotgun (WGS) entry which is preliminary data.</text>
</comment>
<dbReference type="Proteomes" id="UP000235145">
    <property type="component" value="Unassembled WGS sequence"/>
</dbReference>
<gene>
    <name evidence="2" type="ORF">LSAT_V11C800401000</name>
</gene>
<feature type="compositionally biased region" description="Low complexity" evidence="1">
    <location>
        <begin position="110"/>
        <end position="124"/>
    </location>
</feature>
<sequence length="277" mass="30315">MIHSAKRALLEMEAVMRNSSGDYKHRIGNPKRNFGNRALVSYPSDNQLLTSFLATGYCGGGGLMSMPPSSLSHSYPPVFGGRQNLQYHRQQPPLLPLPIPLPLNHLNMNISRSNSSSNNNIRLSPPRINKSVKNRGRDHSLTPKKSKNQKKDVKREERDGDLLPPATTEKKEAPPAEKCSTESSINEMMGPDPKELPKDVISRVFSSSLHNSCEIVSLPDDKFSGSVVFTPSPPPSSLPLPTFSLRPKLSCKAEAAAAGSGIDTGATDSLRRLLRLR</sequence>
<name>A0A9R1ULZ0_LACSA</name>
<feature type="region of interest" description="Disordered" evidence="1">
    <location>
        <begin position="110"/>
        <end position="196"/>
    </location>
</feature>
<proteinExistence type="predicted"/>
<protein>
    <submittedName>
        <fullName evidence="2">Uncharacterized protein</fullName>
    </submittedName>
</protein>
<accession>A0A9R1ULZ0</accession>
<evidence type="ECO:0000313" key="3">
    <source>
        <dbReference type="Proteomes" id="UP000235145"/>
    </source>
</evidence>
<reference evidence="2 3" key="1">
    <citation type="journal article" date="2017" name="Nat. Commun.">
        <title>Genome assembly with in vitro proximity ligation data and whole-genome triplication in lettuce.</title>
        <authorList>
            <person name="Reyes-Chin-Wo S."/>
            <person name="Wang Z."/>
            <person name="Yang X."/>
            <person name="Kozik A."/>
            <person name="Arikit S."/>
            <person name="Song C."/>
            <person name="Xia L."/>
            <person name="Froenicke L."/>
            <person name="Lavelle D.O."/>
            <person name="Truco M.J."/>
            <person name="Xia R."/>
            <person name="Zhu S."/>
            <person name="Xu C."/>
            <person name="Xu H."/>
            <person name="Xu X."/>
            <person name="Cox K."/>
            <person name="Korf I."/>
            <person name="Meyers B.C."/>
            <person name="Michelmore R.W."/>
        </authorList>
    </citation>
    <scope>NUCLEOTIDE SEQUENCE [LARGE SCALE GENOMIC DNA]</scope>
    <source>
        <strain evidence="3">cv. Salinas</strain>
        <tissue evidence="2">Seedlings</tissue>
    </source>
</reference>
<dbReference type="PANTHER" id="PTHR33670">
    <property type="entry name" value="SPLICING FACTOR, PROLINE- AND GLUTAMINE-RICH-LIKE"/>
    <property type="match status" value="1"/>
</dbReference>
<dbReference type="PANTHER" id="PTHR33670:SF14">
    <property type="entry name" value="T20H2.15 PROTEIN"/>
    <property type="match status" value="1"/>
</dbReference>
<evidence type="ECO:0000313" key="2">
    <source>
        <dbReference type="EMBL" id="KAJ0189330.1"/>
    </source>
</evidence>
<feature type="compositionally biased region" description="Basic and acidic residues" evidence="1">
    <location>
        <begin position="149"/>
        <end position="161"/>
    </location>
</feature>